<name>A0A174T6U8_PARDI</name>
<dbReference type="Proteomes" id="UP000432516">
    <property type="component" value="Unassembled WGS sequence"/>
</dbReference>
<protein>
    <submittedName>
        <fullName evidence="2">FAD-dependent oxidoreductase</fullName>
    </submittedName>
    <submittedName>
        <fullName evidence="1">Putative FAD-binding dehydrogenase</fullName>
    </submittedName>
</protein>
<dbReference type="InterPro" id="IPR005288">
    <property type="entry name" value="NadB"/>
</dbReference>
<organism evidence="2 6">
    <name type="scientific">Parabacteroides distasonis</name>
    <dbReference type="NCBI Taxonomy" id="823"/>
    <lineage>
        <taxon>Bacteria</taxon>
        <taxon>Pseudomonadati</taxon>
        <taxon>Bacteroidota</taxon>
        <taxon>Bacteroidia</taxon>
        <taxon>Bacteroidales</taxon>
        <taxon>Tannerellaceae</taxon>
        <taxon>Parabacteroides</taxon>
    </lineage>
</organism>
<sequence length="574" mass="64208">MKRRDFLTYSLLTGGSSLLLPLVTACQKGNKISSSMPIEGGAKVEEMKADIVVVGGGMGGCATALAACRNGMNVILTEETDWIGGQVSQQGVPPDEHKWIESGGATASYRMYRNKIRDFYRYHYHLTEAARNNPYLNPGNGGVSKICHEPMVSVEVLMEMLMPYVSAGKLQILLNHKAQSSDVQGDEVLAVTVRDRQNGELVTLTAPYFVDATECGDLLPLTKTEYVTGSESQEDTKELHAAKQSNPLNNQAFTVCFAMEYIPGEDWTIDKPDNYTFWANYIPNLTPAWPGKLLSMTYPTPSTLKPNHAVCIPDGTPTDAFNFWMYRRIIDQHNFLPDTYQGSTTLVNWPQNDYMLGNIIDVPENEFQKHVDAAKALNLSLLYWLQTEAPRPDGGVGWKGLRLRKNLLGTKDGMAKYPYIRESRRIKAEFRILEEHVGEENRKLISGETTAAAFYDSVGIGYYHIDLHPSCGGDNYIDFNSLRFQIPLGALLPQRVNNLFPACKNIGTTHITNGCYRTHPVEWGIGEAVGLLITYASKKQISARIIRSDKNMLTDFQQWIQKEGVEIAWKKELV</sequence>
<gene>
    <name evidence="1" type="ORF">ERS852429_04110</name>
    <name evidence="2" type="ORF">GKD67_18975</name>
    <name evidence="3" type="ORF">GKD68_16935</name>
</gene>
<dbReference type="PANTHER" id="PTHR42716:SF1">
    <property type="entry name" value="SLL0471 PROTEIN"/>
    <property type="match status" value="1"/>
</dbReference>
<dbReference type="Proteomes" id="UP000095591">
    <property type="component" value="Unassembled WGS sequence"/>
</dbReference>
<dbReference type="EMBL" id="CYXP01000012">
    <property type="protein sequence ID" value="CUN32678.1"/>
    <property type="molecule type" value="Genomic_DNA"/>
</dbReference>
<dbReference type="InterPro" id="IPR036188">
    <property type="entry name" value="FAD/NAD-bd_sf"/>
</dbReference>
<dbReference type="Gene3D" id="3.50.50.60">
    <property type="entry name" value="FAD/NAD(P)-binding domain"/>
    <property type="match status" value="1"/>
</dbReference>
<dbReference type="GO" id="GO:0009435">
    <property type="term" value="P:NAD+ biosynthetic process"/>
    <property type="evidence" value="ECO:0007669"/>
    <property type="project" value="InterPro"/>
</dbReference>
<dbReference type="AlphaFoldDB" id="A0A174T6U8"/>
<dbReference type="Pfam" id="PF12831">
    <property type="entry name" value="FAD_oxidored"/>
    <property type="match status" value="1"/>
</dbReference>
<evidence type="ECO:0000313" key="5">
    <source>
        <dbReference type="Proteomes" id="UP000432516"/>
    </source>
</evidence>
<dbReference type="EMBL" id="WKMY01000017">
    <property type="protein sequence ID" value="MRY95277.1"/>
    <property type="molecule type" value="Genomic_DNA"/>
</dbReference>
<dbReference type="PANTHER" id="PTHR42716">
    <property type="entry name" value="L-ASPARTATE OXIDASE"/>
    <property type="match status" value="1"/>
</dbReference>
<dbReference type="RefSeq" id="WP_005855072.1">
    <property type="nucleotide sequence ID" value="NZ_BQOC01000002.1"/>
</dbReference>
<reference evidence="1 4" key="1">
    <citation type="submission" date="2015-09" db="EMBL/GenBank/DDBJ databases">
        <authorList>
            <consortium name="Pathogen Informatics"/>
        </authorList>
    </citation>
    <scope>NUCLEOTIDE SEQUENCE [LARGE SCALE GENOMIC DNA]</scope>
    <source>
        <strain evidence="1 4">2789STDY5608872</strain>
    </source>
</reference>
<evidence type="ECO:0000313" key="1">
    <source>
        <dbReference type="EMBL" id="CUN32678.1"/>
    </source>
</evidence>
<reference evidence="5 6" key="2">
    <citation type="journal article" date="2019" name="Nat. Med.">
        <title>A library of human gut bacterial isolates paired with longitudinal multiomics data enables mechanistic microbiome research.</title>
        <authorList>
            <person name="Poyet M."/>
            <person name="Groussin M."/>
            <person name="Gibbons S.M."/>
            <person name="Avila-Pacheco J."/>
            <person name="Jiang X."/>
            <person name="Kearney S.M."/>
            <person name="Perrotta A.R."/>
            <person name="Berdy B."/>
            <person name="Zhao S."/>
            <person name="Lieberman T.D."/>
            <person name="Swanson P.K."/>
            <person name="Smith M."/>
            <person name="Roesemann S."/>
            <person name="Alexander J.E."/>
            <person name="Rich S.A."/>
            <person name="Livny J."/>
            <person name="Vlamakis H."/>
            <person name="Clish C."/>
            <person name="Bullock K."/>
            <person name="Deik A."/>
            <person name="Scott J."/>
            <person name="Pierce K.A."/>
            <person name="Xavier R.J."/>
            <person name="Alm E.J."/>
        </authorList>
    </citation>
    <scope>NUCLEOTIDE SEQUENCE [LARGE SCALE GENOMIC DNA]</scope>
    <source>
        <strain evidence="3 5">BIOML-A2</strain>
        <strain evidence="2 6">BIOML-A9</strain>
    </source>
</reference>
<dbReference type="SUPFAM" id="SSF51905">
    <property type="entry name" value="FAD/NAD(P)-binding domain"/>
    <property type="match status" value="1"/>
</dbReference>
<dbReference type="Proteomes" id="UP000461276">
    <property type="component" value="Unassembled WGS sequence"/>
</dbReference>
<evidence type="ECO:0000313" key="4">
    <source>
        <dbReference type="Proteomes" id="UP000095591"/>
    </source>
</evidence>
<evidence type="ECO:0000313" key="2">
    <source>
        <dbReference type="EMBL" id="MRY95277.1"/>
    </source>
</evidence>
<dbReference type="GO" id="GO:0008734">
    <property type="term" value="F:L-aspartate oxidase activity"/>
    <property type="evidence" value="ECO:0007669"/>
    <property type="project" value="InterPro"/>
</dbReference>
<evidence type="ECO:0000313" key="6">
    <source>
        <dbReference type="Proteomes" id="UP000461276"/>
    </source>
</evidence>
<dbReference type="OrthoDB" id="615715at2"/>
<dbReference type="EMBL" id="WKNE01000015">
    <property type="protein sequence ID" value="MRZ56394.1"/>
    <property type="molecule type" value="Genomic_DNA"/>
</dbReference>
<proteinExistence type="predicted"/>
<accession>A0A174T6U8</accession>
<dbReference type="PROSITE" id="PS51257">
    <property type="entry name" value="PROKAR_LIPOPROTEIN"/>
    <property type="match status" value="1"/>
</dbReference>
<evidence type="ECO:0000313" key="3">
    <source>
        <dbReference type="EMBL" id="MRZ56394.1"/>
    </source>
</evidence>